<feature type="compositionally biased region" description="Basic and acidic residues" evidence="1">
    <location>
        <begin position="14"/>
        <end position="25"/>
    </location>
</feature>
<dbReference type="GO" id="GO:0007165">
    <property type="term" value="P:signal transduction"/>
    <property type="evidence" value="ECO:0007669"/>
    <property type="project" value="InterPro"/>
</dbReference>
<dbReference type="Proteomes" id="UP000660745">
    <property type="component" value="Unassembled WGS sequence"/>
</dbReference>
<protein>
    <recommendedName>
        <fullName evidence="2">Death domain-containing protein</fullName>
    </recommendedName>
</protein>
<accession>A0A918A7A9</accession>
<feature type="region of interest" description="Disordered" evidence="1">
    <location>
        <begin position="1"/>
        <end position="27"/>
    </location>
</feature>
<proteinExistence type="predicted"/>
<feature type="region of interest" description="Disordered" evidence="1">
    <location>
        <begin position="136"/>
        <end position="156"/>
    </location>
</feature>
<dbReference type="InterPro" id="IPR000488">
    <property type="entry name" value="Death_dom"/>
</dbReference>
<dbReference type="PROSITE" id="PS50017">
    <property type="entry name" value="DEATH_DOMAIN"/>
    <property type="match status" value="1"/>
</dbReference>
<evidence type="ECO:0000256" key="1">
    <source>
        <dbReference type="SAM" id="MobiDB-lite"/>
    </source>
</evidence>
<reference evidence="3" key="2">
    <citation type="submission" date="2020-09" db="EMBL/GenBank/DDBJ databases">
        <authorList>
            <person name="Sun Q."/>
            <person name="Zhou Y."/>
        </authorList>
    </citation>
    <scope>NUCLEOTIDE SEQUENCE</scope>
    <source>
        <strain evidence="3">CGMCC 4.7430</strain>
    </source>
</reference>
<dbReference type="AlphaFoldDB" id="A0A918A7A9"/>
<name>A0A918A7A9_9ACTN</name>
<sequence length="156" mass="17437">MGGFVGSRLTMSAERAHEPDSDHRRPVGVSDETVEALGALSEALERTHRARGHLYSWHQLTGHADADLDKAVELLRSAGHQEIADRIERDLIGLNVIQGRWTFQVCEEYDALYYATFQALEADARERLAGGRPHLYEAELKQKRRSPGLPGHETAP</sequence>
<evidence type="ECO:0000313" key="4">
    <source>
        <dbReference type="Proteomes" id="UP000660745"/>
    </source>
</evidence>
<keyword evidence="4" id="KW-1185">Reference proteome</keyword>
<reference evidence="3" key="1">
    <citation type="journal article" date="2014" name="Int. J. Syst. Evol. Microbiol.">
        <title>Complete genome sequence of Corynebacterium casei LMG S-19264T (=DSM 44701T), isolated from a smear-ripened cheese.</title>
        <authorList>
            <consortium name="US DOE Joint Genome Institute (JGI-PGF)"/>
            <person name="Walter F."/>
            <person name="Albersmeier A."/>
            <person name="Kalinowski J."/>
            <person name="Ruckert C."/>
        </authorList>
    </citation>
    <scope>NUCLEOTIDE SEQUENCE</scope>
    <source>
        <strain evidence="3">CGMCC 4.7430</strain>
    </source>
</reference>
<organism evidence="3 4">
    <name type="scientific">Nonomuraea glycinis</name>
    <dbReference type="NCBI Taxonomy" id="2047744"/>
    <lineage>
        <taxon>Bacteria</taxon>
        <taxon>Bacillati</taxon>
        <taxon>Actinomycetota</taxon>
        <taxon>Actinomycetes</taxon>
        <taxon>Streptosporangiales</taxon>
        <taxon>Streptosporangiaceae</taxon>
        <taxon>Nonomuraea</taxon>
    </lineage>
</organism>
<dbReference type="EMBL" id="BMNK01000005">
    <property type="protein sequence ID" value="GGP07020.1"/>
    <property type="molecule type" value="Genomic_DNA"/>
</dbReference>
<evidence type="ECO:0000259" key="2">
    <source>
        <dbReference type="PROSITE" id="PS50017"/>
    </source>
</evidence>
<feature type="domain" description="Death" evidence="2">
    <location>
        <begin position="25"/>
        <end position="91"/>
    </location>
</feature>
<gene>
    <name evidence="3" type="ORF">GCM10012278_33120</name>
</gene>
<comment type="caution">
    <text evidence="3">The sequence shown here is derived from an EMBL/GenBank/DDBJ whole genome shotgun (WGS) entry which is preliminary data.</text>
</comment>
<evidence type="ECO:0000313" key="3">
    <source>
        <dbReference type="EMBL" id="GGP07020.1"/>
    </source>
</evidence>